<evidence type="ECO:0000256" key="5">
    <source>
        <dbReference type="ARBA" id="ARBA00022989"/>
    </source>
</evidence>
<comment type="subcellular location">
    <subcellularLocation>
        <location evidence="1">Membrane</location>
        <topology evidence="1">Multi-pass membrane protein</topology>
    </subcellularLocation>
</comment>
<evidence type="ECO:0000313" key="9">
    <source>
        <dbReference type="Proteomes" id="UP000002748"/>
    </source>
</evidence>
<reference evidence="8 9" key="1">
    <citation type="journal article" date="2012" name="Eukaryot. Cell">
        <title>Draft genome sequence of CBS 2479, the standard type strain of Trichosporon asahii.</title>
        <authorList>
            <person name="Yang R.Y."/>
            <person name="Li H.T."/>
            <person name="Zhu H."/>
            <person name="Zhou G.P."/>
            <person name="Wang M."/>
            <person name="Wang L."/>
        </authorList>
    </citation>
    <scope>NUCLEOTIDE SEQUENCE [LARGE SCALE GENOMIC DNA]</scope>
    <source>
        <strain evidence="9">ATCC 90039 / CBS 2479 / JCM 2466 / KCTC 7840 / NCYC 2677 / UAMH 7654</strain>
    </source>
</reference>
<evidence type="ECO:0000256" key="6">
    <source>
        <dbReference type="ARBA" id="ARBA00023136"/>
    </source>
</evidence>
<keyword evidence="6" id="KW-0472">Membrane</keyword>
<dbReference type="InterPro" id="IPR008568">
    <property type="entry name" value="EMC3"/>
</dbReference>
<sequence length="210" mass="23039">MLQNSPPKKQPVAAVREQRCLMRSQLLRASAPLSPLDPALFRSFVTSNGQALTSGEYLRPKPKDQEQQMPFGDPTQMDGMMDGMKKQAVMITSTFSSADTSSSLFARDLPLPDLSMQWVSALSWYFLNLFGLNGVFKLLIGQDNAATDKGDMSAMAMMGGAGAAPMTGPAAPDFEKIYRSELENLALTEELYNWVATGVEDRVLQRYAKA</sequence>
<dbReference type="SMART" id="SM01415">
    <property type="entry name" value="DUF106"/>
    <property type="match status" value="1"/>
</dbReference>
<dbReference type="RefSeq" id="XP_014183319.1">
    <property type="nucleotide sequence ID" value="XM_014327844.1"/>
</dbReference>
<dbReference type="InterPro" id="IPR002809">
    <property type="entry name" value="EMC3/TMCO1"/>
</dbReference>
<keyword evidence="4" id="KW-0812">Transmembrane</keyword>
<dbReference type="VEuPathDB" id="FungiDB:A1Q1_06795"/>
<accession>J6F4R5</accession>
<protein>
    <recommendedName>
        <fullName evidence="3">ER membrane protein complex subunit 3</fullName>
    </recommendedName>
</protein>
<gene>
    <name evidence="8" type="ORF">A1Q1_06795</name>
</gene>
<dbReference type="PANTHER" id="PTHR13116:SF5">
    <property type="entry name" value="ER MEMBRANE PROTEIN COMPLEX SUBUNIT 3"/>
    <property type="match status" value="1"/>
</dbReference>
<dbReference type="AlphaFoldDB" id="J6F4R5"/>
<keyword evidence="5" id="KW-1133">Transmembrane helix</keyword>
<dbReference type="PANTHER" id="PTHR13116">
    <property type="entry name" value="ER MEMBRANE PROTEIN COMPLEX SUBUNIT 3"/>
    <property type="match status" value="1"/>
</dbReference>
<comment type="caution">
    <text evidence="8">The sequence shown here is derived from an EMBL/GenBank/DDBJ whole genome shotgun (WGS) entry which is preliminary data.</text>
</comment>
<evidence type="ECO:0000256" key="2">
    <source>
        <dbReference type="ARBA" id="ARBA00005376"/>
    </source>
</evidence>
<evidence type="ECO:0000256" key="4">
    <source>
        <dbReference type="ARBA" id="ARBA00022692"/>
    </source>
</evidence>
<dbReference type="GO" id="GO:0034975">
    <property type="term" value="P:protein folding in endoplasmic reticulum"/>
    <property type="evidence" value="ECO:0007669"/>
    <property type="project" value="TreeGrafter"/>
</dbReference>
<dbReference type="GO" id="GO:0072546">
    <property type="term" value="C:EMC complex"/>
    <property type="evidence" value="ECO:0007669"/>
    <property type="project" value="TreeGrafter"/>
</dbReference>
<evidence type="ECO:0000256" key="1">
    <source>
        <dbReference type="ARBA" id="ARBA00004141"/>
    </source>
</evidence>
<proteinExistence type="inferred from homology"/>
<dbReference type="Pfam" id="PF01956">
    <property type="entry name" value="EMC3_TMCO1"/>
    <property type="match status" value="1"/>
</dbReference>
<name>J6F4R5_TRIAS</name>
<evidence type="ECO:0000313" key="8">
    <source>
        <dbReference type="EMBL" id="EJT51989.1"/>
    </source>
</evidence>
<dbReference type="HOGENOM" id="CLU_060791_0_0_1"/>
<evidence type="ECO:0000256" key="7">
    <source>
        <dbReference type="SAM" id="MobiDB-lite"/>
    </source>
</evidence>
<evidence type="ECO:0000256" key="3">
    <source>
        <dbReference type="ARBA" id="ARBA00020822"/>
    </source>
</evidence>
<dbReference type="KEGG" id="tasa:A1Q1_06795"/>
<comment type="similarity">
    <text evidence="2">Belongs to the EMC3 family.</text>
</comment>
<dbReference type="Proteomes" id="UP000002748">
    <property type="component" value="Unassembled WGS sequence"/>
</dbReference>
<feature type="region of interest" description="Disordered" evidence="7">
    <location>
        <begin position="54"/>
        <end position="75"/>
    </location>
</feature>
<dbReference type="GeneID" id="25990307"/>
<dbReference type="OrthoDB" id="6745403at2759"/>
<dbReference type="EMBL" id="ALBS01000038">
    <property type="protein sequence ID" value="EJT51989.1"/>
    <property type="molecule type" value="Genomic_DNA"/>
</dbReference>
<organism evidence="8 9">
    <name type="scientific">Trichosporon asahii var. asahii (strain ATCC 90039 / CBS 2479 / JCM 2466 / KCTC 7840 / NBRC 103889/ NCYC 2677 / UAMH 7654)</name>
    <name type="common">Yeast</name>
    <dbReference type="NCBI Taxonomy" id="1186058"/>
    <lineage>
        <taxon>Eukaryota</taxon>
        <taxon>Fungi</taxon>
        <taxon>Dikarya</taxon>
        <taxon>Basidiomycota</taxon>
        <taxon>Agaricomycotina</taxon>
        <taxon>Tremellomycetes</taxon>
        <taxon>Trichosporonales</taxon>
        <taxon>Trichosporonaceae</taxon>
        <taxon>Trichosporon</taxon>
    </lineage>
</organism>